<gene>
    <name evidence="2" type="ORF">TRIATDRAFT_255855</name>
</gene>
<evidence type="ECO:0008006" key="4">
    <source>
        <dbReference type="Google" id="ProtNLM"/>
    </source>
</evidence>
<organism evidence="2 3">
    <name type="scientific">Hypocrea atroviridis (strain ATCC 20476 / IMI 206040)</name>
    <name type="common">Trichoderma atroviride</name>
    <dbReference type="NCBI Taxonomy" id="452589"/>
    <lineage>
        <taxon>Eukaryota</taxon>
        <taxon>Fungi</taxon>
        <taxon>Dikarya</taxon>
        <taxon>Ascomycota</taxon>
        <taxon>Pezizomycotina</taxon>
        <taxon>Sordariomycetes</taxon>
        <taxon>Hypocreomycetidae</taxon>
        <taxon>Hypocreales</taxon>
        <taxon>Hypocreaceae</taxon>
        <taxon>Trichoderma</taxon>
    </lineage>
</organism>
<feature type="chain" id="PRO_5003524488" description="Secreted peptide" evidence="1">
    <location>
        <begin position="23"/>
        <end position="59"/>
    </location>
</feature>
<accession>G9NPA3</accession>
<evidence type="ECO:0000256" key="1">
    <source>
        <dbReference type="SAM" id="SignalP"/>
    </source>
</evidence>
<name>G9NPA3_HYPAI</name>
<reference evidence="2 3" key="1">
    <citation type="journal article" date="2011" name="Genome Biol.">
        <title>Comparative genome sequence analysis underscores mycoparasitism as the ancestral life style of Trichoderma.</title>
        <authorList>
            <person name="Kubicek C.P."/>
            <person name="Herrera-Estrella A."/>
            <person name="Seidl-Seiboth V."/>
            <person name="Martinez D.A."/>
            <person name="Druzhinina I.S."/>
            <person name="Thon M."/>
            <person name="Zeilinger S."/>
            <person name="Casas-Flores S."/>
            <person name="Horwitz B.A."/>
            <person name="Mukherjee P.K."/>
            <person name="Mukherjee M."/>
            <person name="Kredics L."/>
            <person name="Alcaraz L.D."/>
            <person name="Aerts A."/>
            <person name="Antal Z."/>
            <person name="Atanasova L."/>
            <person name="Cervantes-Badillo M.G."/>
            <person name="Challacombe J."/>
            <person name="Chertkov O."/>
            <person name="McCluskey K."/>
            <person name="Coulpier F."/>
            <person name="Deshpande N."/>
            <person name="von Doehren H."/>
            <person name="Ebbole D.J."/>
            <person name="Esquivel-Naranjo E.U."/>
            <person name="Fekete E."/>
            <person name="Flipphi M."/>
            <person name="Glaser F."/>
            <person name="Gomez-Rodriguez E.Y."/>
            <person name="Gruber S."/>
            <person name="Han C."/>
            <person name="Henrissat B."/>
            <person name="Hermosa R."/>
            <person name="Hernandez-Onate M."/>
            <person name="Karaffa L."/>
            <person name="Kosti I."/>
            <person name="Le Crom S."/>
            <person name="Lindquist E."/>
            <person name="Lucas S."/>
            <person name="Luebeck M."/>
            <person name="Luebeck P.S."/>
            <person name="Margeot A."/>
            <person name="Metz B."/>
            <person name="Misra M."/>
            <person name="Nevalainen H."/>
            <person name="Omann M."/>
            <person name="Packer N."/>
            <person name="Perrone G."/>
            <person name="Uresti-Rivera E.E."/>
            <person name="Salamov A."/>
            <person name="Schmoll M."/>
            <person name="Seiboth B."/>
            <person name="Shapiro H."/>
            <person name="Sukno S."/>
            <person name="Tamayo-Ramos J.A."/>
            <person name="Tisch D."/>
            <person name="Wiest A."/>
            <person name="Wilkinson H.H."/>
            <person name="Zhang M."/>
            <person name="Coutinho P.M."/>
            <person name="Kenerley C.M."/>
            <person name="Monte E."/>
            <person name="Baker S.E."/>
            <person name="Grigoriev I.V."/>
        </authorList>
    </citation>
    <scope>NUCLEOTIDE SEQUENCE [LARGE SCALE GENOMIC DNA]</scope>
    <source>
        <strain evidence="3">ATCC 20476 / IMI 206040</strain>
    </source>
</reference>
<dbReference type="EMBL" id="ABDG02000020">
    <property type="protein sequence ID" value="EHK47375.1"/>
    <property type="molecule type" value="Genomic_DNA"/>
</dbReference>
<evidence type="ECO:0000313" key="3">
    <source>
        <dbReference type="Proteomes" id="UP000005426"/>
    </source>
</evidence>
<proteinExistence type="predicted"/>
<sequence length="59" mass="6307">MAMMLLLLLLLLPLLLLMPASLFTLSLCAAGRASAVRHSAGSIHFPFFSLIHPHTPPVG</sequence>
<dbReference type="Proteomes" id="UP000005426">
    <property type="component" value="Unassembled WGS sequence"/>
</dbReference>
<keyword evidence="3" id="KW-1185">Reference proteome</keyword>
<feature type="signal peptide" evidence="1">
    <location>
        <begin position="1"/>
        <end position="22"/>
    </location>
</feature>
<evidence type="ECO:0000313" key="2">
    <source>
        <dbReference type="EMBL" id="EHK47375.1"/>
    </source>
</evidence>
<protein>
    <recommendedName>
        <fullName evidence="4">Secreted peptide</fullName>
    </recommendedName>
</protein>
<keyword evidence="1" id="KW-0732">Signal</keyword>
<dbReference type="AlphaFoldDB" id="G9NPA3"/>
<dbReference type="HOGENOM" id="CLU_2961081_0_0_1"/>
<comment type="caution">
    <text evidence="2">The sequence shown here is derived from an EMBL/GenBank/DDBJ whole genome shotgun (WGS) entry which is preliminary data.</text>
</comment>